<feature type="domain" description="Lactate/malate dehydrogenase C-terminal" evidence="11">
    <location>
        <begin position="151"/>
        <end position="309"/>
    </location>
</feature>
<dbReference type="InterPro" id="IPR001557">
    <property type="entry name" value="L-lactate/malate_DH"/>
</dbReference>
<comment type="similarity">
    <text evidence="6">Belongs to the LDH/MDH superfamily. MDH type 3 family.</text>
</comment>
<dbReference type="SUPFAM" id="SSF56327">
    <property type="entry name" value="LDH C-terminal domain-like"/>
    <property type="match status" value="1"/>
</dbReference>
<gene>
    <name evidence="6 12" type="primary">mdh</name>
    <name evidence="12" type="ORF">Q4528_02995</name>
</gene>
<evidence type="ECO:0000256" key="2">
    <source>
        <dbReference type="ARBA" id="ARBA00022532"/>
    </source>
</evidence>
<evidence type="ECO:0000259" key="10">
    <source>
        <dbReference type="Pfam" id="PF00056"/>
    </source>
</evidence>
<dbReference type="Proteomes" id="UP001170310">
    <property type="component" value="Unassembled WGS sequence"/>
</dbReference>
<dbReference type="PIRSF" id="PIRSF000102">
    <property type="entry name" value="Lac_mal_DH"/>
    <property type="match status" value="1"/>
</dbReference>
<feature type="binding site" evidence="6 8">
    <location>
        <position position="86"/>
    </location>
    <ligand>
        <name>substrate</name>
    </ligand>
</feature>
<evidence type="ECO:0000256" key="8">
    <source>
        <dbReference type="PIRSR" id="PIRSR000102-2"/>
    </source>
</evidence>
<feature type="binding site" evidence="6">
    <location>
        <begin position="122"/>
        <end position="124"/>
    </location>
    <ligand>
        <name>NAD(+)</name>
        <dbReference type="ChEBI" id="CHEBI:57540"/>
    </ligand>
</feature>
<comment type="similarity">
    <text evidence="1">Belongs to the LDH/MDH superfamily. LDH family.</text>
</comment>
<evidence type="ECO:0000256" key="1">
    <source>
        <dbReference type="ARBA" id="ARBA00006054"/>
    </source>
</evidence>
<dbReference type="InterPro" id="IPR015955">
    <property type="entry name" value="Lactate_DH/Glyco_Ohase_4_C"/>
</dbReference>
<feature type="active site" description="Proton acceptor" evidence="6 7">
    <location>
        <position position="179"/>
    </location>
</feature>
<feature type="binding site" evidence="6 8">
    <location>
        <position position="155"/>
    </location>
    <ligand>
        <name>substrate</name>
    </ligand>
</feature>
<keyword evidence="3 6" id="KW-0560">Oxidoreductase</keyword>
<evidence type="ECO:0000256" key="3">
    <source>
        <dbReference type="ARBA" id="ARBA00023002"/>
    </source>
</evidence>
<dbReference type="Gene3D" id="3.40.50.720">
    <property type="entry name" value="NAD(P)-binding Rossmann-like Domain"/>
    <property type="match status" value="1"/>
</dbReference>
<evidence type="ECO:0000256" key="6">
    <source>
        <dbReference type="HAMAP-Rule" id="MF_00487"/>
    </source>
</evidence>
<protein>
    <recommendedName>
        <fullName evidence="6">Malate dehydrogenase</fullName>
        <ecNumber evidence="6">1.1.1.37</ecNumber>
    </recommendedName>
</protein>
<dbReference type="FunFam" id="3.40.50.720:FF:000018">
    <property type="entry name" value="Malate dehydrogenase"/>
    <property type="match status" value="1"/>
</dbReference>
<dbReference type="NCBIfam" id="NF004863">
    <property type="entry name" value="PRK06223.1"/>
    <property type="match status" value="1"/>
</dbReference>
<comment type="catalytic activity">
    <reaction evidence="5">
        <text>(S)-lactate + NAD(+) = pyruvate + NADH + H(+)</text>
        <dbReference type="Rhea" id="RHEA:23444"/>
        <dbReference type="ChEBI" id="CHEBI:15361"/>
        <dbReference type="ChEBI" id="CHEBI:15378"/>
        <dbReference type="ChEBI" id="CHEBI:16651"/>
        <dbReference type="ChEBI" id="CHEBI:57540"/>
        <dbReference type="ChEBI" id="CHEBI:57945"/>
        <dbReference type="EC" id="1.1.1.27"/>
    </reaction>
</comment>
<dbReference type="InterPro" id="IPR001236">
    <property type="entry name" value="Lactate/malate_DH_N"/>
</dbReference>
<dbReference type="CDD" id="cd01339">
    <property type="entry name" value="LDH-like_MDH"/>
    <property type="match status" value="1"/>
</dbReference>
<dbReference type="GO" id="GO:0004459">
    <property type="term" value="F:L-lactate dehydrogenase (NAD+) activity"/>
    <property type="evidence" value="ECO:0007669"/>
    <property type="project" value="UniProtKB-EC"/>
</dbReference>
<dbReference type="NCBIfam" id="TIGR01763">
    <property type="entry name" value="MalateDH_bact"/>
    <property type="match status" value="1"/>
</dbReference>
<dbReference type="HAMAP" id="MF_00487">
    <property type="entry name" value="Malate_dehydrog_3"/>
    <property type="match status" value="1"/>
</dbReference>
<dbReference type="GO" id="GO:0006099">
    <property type="term" value="P:tricarboxylic acid cycle"/>
    <property type="evidence" value="ECO:0007669"/>
    <property type="project" value="UniProtKB-UniRule"/>
</dbReference>
<dbReference type="EMBL" id="JAUOQO010000002">
    <property type="protein sequence ID" value="MDO6573117.1"/>
    <property type="molecule type" value="Genomic_DNA"/>
</dbReference>
<evidence type="ECO:0000256" key="9">
    <source>
        <dbReference type="PIRSR" id="PIRSR000102-3"/>
    </source>
</evidence>
<dbReference type="Gene3D" id="3.90.110.10">
    <property type="entry name" value="Lactate dehydrogenase/glycoside hydrolase, family 4, C-terminal"/>
    <property type="match status" value="1"/>
</dbReference>
<dbReference type="FunFam" id="3.90.110.10:FF:000004">
    <property type="entry name" value="Malate dehydrogenase"/>
    <property type="match status" value="1"/>
</dbReference>
<keyword evidence="2 6" id="KW-0816">Tricarboxylic acid cycle</keyword>
<evidence type="ECO:0000256" key="4">
    <source>
        <dbReference type="ARBA" id="ARBA00023027"/>
    </source>
</evidence>
<dbReference type="RefSeq" id="WP_096807846.1">
    <property type="nucleotide sequence ID" value="NZ_JAUOQO010000002.1"/>
</dbReference>
<dbReference type="PANTHER" id="PTHR43128:SF16">
    <property type="entry name" value="L-LACTATE DEHYDROGENASE"/>
    <property type="match status" value="1"/>
</dbReference>
<dbReference type="GO" id="GO:0030060">
    <property type="term" value="F:L-malate dehydrogenase (NAD+) activity"/>
    <property type="evidence" value="ECO:0007669"/>
    <property type="project" value="UniProtKB-UniRule"/>
</dbReference>
<feature type="domain" description="Lactate/malate dehydrogenase N-terminal" evidence="10">
    <location>
        <begin position="6"/>
        <end position="146"/>
    </location>
</feature>
<dbReference type="PRINTS" id="PR00086">
    <property type="entry name" value="LLDHDRGNASE"/>
</dbReference>
<feature type="binding site" evidence="6 8">
    <location>
        <position position="92"/>
    </location>
    <ligand>
        <name>substrate</name>
    </ligand>
</feature>
<comment type="catalytic activity">
    <reaction evidence="6">
        <text>(S)-malate + NAD(+) = oxaloacetate + NADH + H(+)</text>
        <dbReference type="Rhea" id="RHEA:21432"/>
        <dbReference type="ChEBI" id="CHEBI:15378"/>
        <dbReference type="ChEBI" id="CHEBI:15589"/>
        <dbReference type="ChEBI" id="CHEBI:16452"/>
        <dbReference type="ChEBI" id="CHEBI:57540"/>
        <dbReference type="ChEBI" id="CHEBI:57945"/>
        <dbReference type="EC" id="1.1.1.37"/>
    </reaction>
</comment>
<evidence type="ECO:0000313" key="12">
    <source>
        <dbReference type="EMBL" id="MDO6573117.1"/>
    </source>
</evidence>
<dbReference type="InterPro" id="IPR011275">
    <property type="entry name" value="Malate_DH_type3"/>
</dbReference>
<evidence type="ECO:0000256" key="5">
    <source>
        <dbReference type="ARBA" id="ARBA00049258"/>
    </source>
</evidence>
<keyword evidence="4 6" id="KW-0520">NAD</keyword>
<dbReference type="SUPFAM" id="SSF51735">
    <property type="entry name" value="NAD(P)-binding Rossmann-fold domains"/>
    <property type="match status" value="1"/>
</dbReference>
<keyword evidence="13" id="KW-1185">Reference proteome</keyword>
<feature type="binding site" evidence="6 9">
    <location>
        <position position="99"/>
    </location>
    <ligand>
        <name>NAD(+)</name>
        <dbReference type="ChEBI" id="CHEBI:57540"/>
    </ligand>
</feature>
<comment type="function">
    <text evidence="6">Catalyzes the reversible oxidation of malate to oxaloacetate.</text>
</comment>
<name>A0AAW7YQ20_9STAP</name>
<dbReference type="EC" id="1.1.1.37" evidence="6"/>
<dbReference type="Pfam" id="PF00056">
    <property type="entry name" value="Ldh_1_N"/>
    <property type="match status" value="1"/>
</dbReference>
<feature type="binding site" evidence="6 9">
    <location>
        <begin position="11"/>
        <end position="16"/>
    </location>
    <ligand>
        <name>NAD(+)</name>
        <dbReference type="ChEBI" id="CHEBI:57540"/>
    </ligand>
</feature>
<dbReference type="InterPro" id="IPR022383">
    <property type="entry name" value="Lactate/malate_DH_C"/>
</dbReference>
<reference evidence="12" key="1">
    <citation type="submission" date="2023-07" db="EMBL/GenBank/DDBJ databases">
        <title>Genome content predicts the carbon catabolic preferences of heterotrophic bacteria.</title>
        <authorList>
            <person name="Gralka M."/>
        </authorList>
    </citation>
    <scope>NUCLEOTIDE SEQUENCE</scope>
    <source>
        <strain evidence="12">E2R20</strain>
    </source>
</reference>
<evidence type="ECO:0000256" key="7">
    <source>
        <dbReference type="PIRSR" id="PIRSR000102-1"/>
    </source>
</evidence>
<evidence type="ECO:0000259" key="11">
    <source>
        <dbReference type="Pfam" id="PF02866"/>
    </source>
</evidence>
<dbReference type="AlphaFoldDB" id="A0AAW7YQ20"/>
<organism evidence="12 13">
    <name type="scientific">Staphylococcus pasteuri_A</name>
    <dbReference type="NCBI Taxonomy" id="3062664"/>
    <lineage>
        <taxon>Bacteria</taxon>
        <taxon>Bacillati</taxon>
        <taxon>Bacillota</taxon>
        <taxon>Bacilli</taxon>
        <taxon>Bacillales</taxon>
        <taxon>Staphylococcaceae</taxon>
        <taxon>Staphylococcus</taxon>
    </lineage>
</organism>
<sequence>MNKRNKVSIIGAGQTGSTLAFILAQNESADIVVVDRPQSENVVKGKALDILESAPIFNFNVDIKGTADYSEIQDSDVVVITAGIARKPGMSRDDLIQTNEDIVHLSAQQIAKYSPNAIIIVLTNPVDAMTYSALVASGFSKNKVLGQSGVLDSARYQTFIAKELDVSVEDVQGLVLGGHGDTMVPLINSTQVNGIPIAELLEQNIIEQIVDRTRKGGAEIVQLLGNGSAYYAPAAAVYEMVETILKDKHRILAAITYAQGKYGYDDICLGLPVKLGRNGVENIVELNLSDSEREQLDKSALSVEKVKETLKYKVK</sequence>
<feature type="binding site" evidence="6">
    <location>
        <position position="35"/>
    </location>
    <ligand>
        <name>NAD(+)</name>
        <dbReference type="ChEBI" id="CHEBI:57540"/>
    </ligand>
</feature>
<dbReference type="Pfam" id="PF02866">
    <property type="entry name" value="Ldh_1_C"/>
    <property type="match status" value="1"/>
</dbReference>
<proteinExistence type="inferred from homology"/>
<dbReference type="PANTHER" id="PTHR43128">
    <property type="entry name" value="L-2-HYDROXYCARBOXYLATE DEHYDROGENASE (NAD(P)(+))"/>
    <property type="match status" value="1"/>
</dbReference>
<dbReference type="GO" id="GO:0006089">
    <property type="term" value="P:lactate metabolic process"/>
    <property type="evidence" value="ECO:0007669"/>
    <property type="project" value="TreeGrafter"/>
</dbReference>
<evidence type="ECO:0000313" key="13">
    <source>
        <dbReference type="Proteomes" id="UP001170310"/>
    </source>
</evidence>
<feature type="binding site" evidence="6 8">
    <location>
        <position position="124"/>
    </location>
    <ligand>
        <name>substrate</name>
    </ligand>
</feature>
<dbReference type="InterPro" id="IPR036291">
    <property type="entry name" value="NAD(P)-bd_dom_sf"/>
</dbReference>
<comment type="caution">
    <text evidence="12">The sequence shown here is derived from an EMBL/GenBank/DDBJ whole genome shotgun (WGS) entry which is preliminary data.</text>
</comment>
<accession>A0AAW7YQ20</accession>